<protein>
    <submittedName>
        <fullName evidence="1">Tetratricopeptide repeat protein</fullName>
    </submittedName>
</protein>
<evidence type="ECO:0000313" key="2">
    <source>
        <dbReference type="Proteomes" id="UP000468581"/>
    </source>
</evidence>
<dbReference type="RefSeq" id="WP_163605108.1">
    <property type="nucleotide sequence ID" value="NZ_JAABOO010000001.1"/>
</dbReference>
<dbReference type="InterPro" id="IPR019734">
    <property type="entry name" value="TPR_rpt"/>
</dbReference>
<gene>
    <name evidence="1" type="ORF">GWK08_01325</name>
</gene>
<dbReference type="Gene3D" id="1.25.40.10">
    <property type="entry name" value="Tetratricopeptide repeat domain"/>
    <property type="match status" value="1"/>
</dbReference>
<dbReference type="Pfam" id="PF13432">
    <property type="entry name" value="TPR_16"/>
    <property type="match status" value="1"/>
</dbReference>
<reference evidence="1 2" key="1">
    <citation type="submission" date="2020-01" db="EMBL/GenBank/DDBJ databases">
        <title>Leptobacterium flavescens.</title>
        <authorList>
            <person name="Wang G."/>
        </authorList>
    </citation>
    <scope>NUCLEOTIDE SEQUENCE [LARGE SCALE GENOMIC DNA]</scope>
    <source>
        <strain evidence="1 2">KCTC 22160</strain>
    </source>
</reference>
<accession>A0A6P0UJM2</accession>
<comment type="caution">
    <text evidence="1">The sequence shown here is derived from an EMBL/GenBank/DDBJ whole genome shotgun (WGS) entry which is preliminary data.</text>
</comment>
<organism evidence="1 2">
    <name type="scientific">Leptobacterium flavescens</name>
    <dbReference type="NCBI Taxonomy" id="472055"/>
    <lineage>
        <taxon>Bacteria</taxon>
        <taxon>Pseudomonadati</taxon>
        <taxon>Bacteroidota</taxon>
        <taxon>Flavobacteriia</taxon>
        <taxon>Flavobacteriales</taxon>
        <taxon>Flavobacteriaceae</taxon>
        <taxon>Leptobacterium</taxon>
    </lineage>
</organism>
<name>A0A6P0UJM2_9FLAO</name>
<dbReference type="Proteomes" id="UP000468581">
    <property type="component" value="Unassembled WGS sequence"/>
</dbReference>
<dbReference type="PANTHER" id="PTHR44523">
    <property type="entry name" value="TETRATRICOPEPTIDE REPEAT PROTEIN 13"/>
    <property type="match status" value="1"/>
</dbReference>
<evidence type="ECO:0000313" key="1">
    <source>
        <dbReference type="EMBL" id="NER12069.1"/>
    </source>
</evidence>
<proteinExistence type="predicted"/>
<dbReference type="SMART" id="SM00028">
    <property type="entry name" value="TPR"/>
    <property type="match status" value="3"/>
</dbReference>
<dbReference type="EMBL" id="JAABOO010000001">
    <property type="protein sequence ID" value="NER12069.1"/>
    <property type="molecule type" value="Genomic_DNA"/>
</dbReference>
<sequence length="165" mass="19030">METFSKAEVMFLKADSKLQNGHYKEGIQILEELLKESPDFAPAYNHMGWLYFVHLSDLTKAEGFFKKTIKLDPAYPPVYPNYAALLNAMDRHEELENLINTALDIENVDVAALHYERATMNEVKQDYVKAEESLRKAIQYSLSNSDVRFYSEALERVVMKKSLLS</sequence>
<dbReference type="PANTHER" id="PTHR44523:SF1">
    <property type="entry name" value="TETRATRICOPEPTIDE REPEAT PROTEIN 13"/>
    <property type="match status" value="1"/>
</dbReference>
<dbReference type="InterPro" id="IPR011990">
    <property type="entry name" value="TPR-like_helical_dom_sf"/>
</dbReference>
<keyword evidence="2" id="KW-1185">Reference proteome</keyword>
<dbReference type="SUPFAM" id="SSF48452">
    <property type="entry name" value="TPR-like"/>
    <property type="match status" value="1"/>
</dbReference>
<dbReference type="AlphaFoldDB" id="A0A6P0UJM2"/>